<sequence length="29" mass="3297">MGGARSKERMLGDLMSEWNELLLTMLTNV</sequence>
<protein>
    <submittedName>
        <fullName evidence="1">Uncharacterized protein</fullName>
    </submittedName>
</protein>
<organism evidence="1">
    <name type="scientific">Anguilla anguilla</name>
    <name type="common">European freshwater eel</name>
    <name type="synonym">Muraena anguilla</name>
    <dbReference type="NCBI Taxonomy" id="7936"/>
    <lineage>
        <taxon>Eukaryota</taxon>
        <taxon>Metazoa</taxon>
        <taxon>Chordata</taxon>
        <taxon>Craniata</taxon>
        <taxon>Vertebrata</taxon>
        <taxon>Euteleostomi</taxon>
        <taxon>Actinopterygii</taxon>
        <taxon>Neopterygii</taxon>
        <taxon>Teleostei</taxon>
        <taxon>Anguilliformes</taxon>
        <taxon>Anguillidae</taxon>
        <taxon>Anguilla</taxon>
    </lineage>
</organism>
<dbReference type="EMBL" id="GBXM01036870">
    <property type="protein sequence ID" value="JAH71707.1"/>
    <property type="molecule type" value="Transcribed_RNA"/>
</dbReference>
<name>A0A0E9V0X1_ANGAN</name>
<evidence type="ECO:0000313" key="1">
    <source>
        <dbReference type="EMBL" id="JAH71707.1"/>
    </source>
</evidence>
<accession>A0A0E9V0X1</accession>
<dbReference type="AlphaFoldDB" id="A0A0E9V0X1"/>
<proteinExistence type="predicted"/>
<reference evidence="1" key="1">
    <citation type="submission" date="2014-11" db="EMBL/GenBank/DDBJ databases">
        <authorList>
            <person name="Amaro Gonzalez C."/>
        </authorList>
    </citation>
    <scope>NUCLEOTIDE SEQUENCE</scope>
</reference>
<reference evidence="1" key="2">
    <citation type="journal article" date="2015" name="Fish Shellfish Immunol.">
        <title>Early steps in the European eel (Anguilla anguilla)-Vibrio vulnificus interaction in the gills: Role of the RtxA13 toxin.</title>
        <authorList>
            <person name="Callol A."/>
            <person name="Pajuelo D."/>
            <person name="Ebbesson L."/>
            <person name="Teles M."/>
            <person name="MacKenzie S."/>
            <person name="Amaro C."/>
        </authorList>
    </citation>
    <scope>NUCLEOTIDE SEQUENCE</scope>
</reference>